<evidence type="ECO:0000313" key="4">
    <source>
        <dbReference type="EMBL" id="QPS22045.1"/>
    </source>
</evidence>
<proteinExistence type="predicted"/>
<dbReference type="InterPro" id="IPR016181">
    <property type="entry name" value="Acyl_CoA_acyltransferase"/>
</dbReference>
<evidence type="ECO:0000313" key="7">
    <source>
        <dbReference type="Proteomes" id="UP000594967"/>
    </source>
</evidence>
<dbReference type="InterPro" id="IPR050832">
    <property type="entry name" value="Bact_Acetyltransf"/>
</dbReference>
<keyword evidence="7" id="KW-1185">Reference proteome</keyword>
<organism evidence="5 6">
    <name type="scientific">Serratia plymuthica</name>
    <dbReference type="NCBI Taxonomy" id="82996"/>
    <lineage>
        <taxon>Bacteria</taxon>
        <taxon>Pseudomonadati</taxon>
        <taxon>Pseudomonadota</taxon>
        <taxon>Gammaproteobacteria</taxon>
        <taxon>Enterobacterales</taxon>
        <taxon>Yersiniaceae</taxon>
        <taxon>Serratia</taxon>
    </lineage>
</organism>
<dbReference type="STRING" id="82996.ADP72_04990"/>
<dbReference type="RefSeq" id="WP_063197921.1">
    <property type="nucleotide sequence ID" value="NZ_CAMITG010000006.1"/>
</dbReference>
<dbReference type="InterPro" id="IPR000182">
    <property type="entry name" value="GNAT_dom"/>
</dbReference>
<dbReference type="PROSITE" id="PS51186">
    <property type="entry name" value="GNAT"/>
    <property type="match status" value="1"/>
</dbReference>
<feature type="domain" description="N-acetyltransferase" evidence="3">
    <location>
        <begin position="1"/>
        <end position="143"/>
    </location>
</feature>
<dbReference type="Proteomes" id="UP000594967">
    <property type="component" value="Chromosome"/>
</dbReference>
<reference evidence="4 7" key="2">
    <citation type="submission" date="2020-12" db="EMBL/GenBank/DDBJ databases">
        <title>FDA dAtabase for Regulatory Grade micrObial Sequences (FDA-ARGOS): Supporting development and validation of Infectious Disease Dx tests.</title>
        <authorList>
            <person name="Sproer C."/>
            <person name="Gronow S."/>
            <person name="Severitt S."/>
            <person name="Schroder I."/>
            <person name="Tallon L."/>
            <person name="Sadzewicz L."/>
            <person name="Zhao X."/>
            <person name="Boylan J."/>
            <person name="Ott S."/>
            <person name="Bowen H."/>
            <person name="Vavikolanu K."/>
            <person name="Mehta A."/>
            <person name="Aluvathingal J."/>
            <person name="Nadendla S."/>
            <person name="Lowell S."/>
            <person name="Myers T."/>
            <person name="Yan Y."/>
            <person name="Sichtig H."/>
        </authorList>
    </citation>
    <scope>NUCLEOTIDE SEQUENCE [LARGE SCALE GENOMIC DNA]</scope>
    <source>
        <strain evidence="4 7">FDAARGOS_907</strain>
    </source>
</reference>
<dbReference type="Gene3D" id="3.40.630.30">
    <property type="match status" value="1"/>
</dbReference>
<gene>
    <name evidence="4" type="ORF">I6G64_06505</name>
    <name evidence="5" type="ORF">NCTC12961_01454</name>
</gene>
<keyword evidence="2" id="KW-0012">Acyltransferase</keyword>
<sequence length="143" mass="15809">MKVRTAVQADKEAIVVLMAALDYAGTEAFIDARLAQLLAHPDEALLVAADDDDNEVLGILSLHFLPQLALAGDICRISYFCVDSHARGLGVGQLLLAEGEALARRRGCDRLEVHCHSRRERAHAFYQREGFFEAPKYFAKLLS</sequence>
<dbReference type="EMBL" id="CP065673">
    <property type="protein sequence ID" value="QPS22045.1"/>
    <property type="molecule type" value="Genomic_DNA"/>
</dbReference>
<dbReference type="Pfam" id="PF00583">
    <property type="entry name" value="Acetyltransf_1"/>
    <property type="match status" value="1"/>
</dbReference>
<dbReference type="Proteomes" id="UP000248897">
    <property type="component" value="Chromosome 1"/>
</dbReference>
<dbReference type="AlphaFoldDB" id="A0A2X4U2Q7"/>
<reference evidence="5 6" key="1">
    <citation type="submission" date="2018-06" db="EMBL/GenBank/DDBJ databases">
        <authorList>
            <consortium name="Pathogen Informatics"/>
            <person name="Doyle S."/>
        </authorList>
    </citation>
    <scope>NUCLEOTIDE SEQUENCE [LARGE SCALE GENOMIC DNA]</scope>
    <source>
        <strain evidence="5 6">NCTC12961</strain>
    </source>
</reference>
<dbReference type="PANTHER" id="PTHR43877:SF2">
    <property type="entry name" value="AMINOALKYLPHOSPHONATE N-ACETYLTRANSFERASE-RELATED"/>
    <property type="match status" value="1"/>
</dbReference>
<protein>
    <submittedName>
        <fullName evidence="5">Aminoalkylphosphonic acid N-acetyltransferase</fullName>
    </submittedName>
    <submittedName>
        <fullName evidence="4">GNAT family N-acetyltransferase</fullName>
    </submittedName>
</protein>
<dbReference type="EMBL" id="LS483469">
    <property type="protein sequence ID" value="SQI33503.1"/>
    <property type="molecule type" value="Genomic_DNA"/>
</dbReference>
<dbReference type="SUPFAM" id="SSF55729">
    <property type="entry name" value="Acyl-CoA N-acyltransferases (Nat)"/>
    <property type="match status" value="1"/>
</dbReference>
<evidence type="ECO:0000256" key="1">
    <source>
        <dbReference type="ARBA" id="ARBA00022679"/>
    </source>
</evidence>
<keyword evidence="1 5" id="KW-0808">Transferase</keyword>
<dbReference type="PANTHER" id="PTHR43877">
    <property type="entry name" value="AMINOALKYLPHOSPHONATE N-ACETYLTRANSFERASE-RELATED-RELATED"/>
    <property type="match status" value="1"/>
</dbReference>
<evidence type="ECO:0000313" key="5">
    <source>
        <dbReference type="EMBL" id="SQI33503.1"/>
    </source>
</evidence>
<accession>A0A2X4U2Q7</accession>
<evidence type="ECO:0000313" key="6">
    <source>
        <dbReference type="Proteomes" id="UP000248897"/>
    </source>
</evidence>
<name>A0A2X4U2Q7_SERPL</name>
<dbReference type="CDD" id="cd04301">
    <property type="entry name" value="NAT_SF"/>
    <property type="match status" value="1"/>
</dbReference>
<evidence type="ECO:0000256" key="2">
    <source>
        <dbReference type="ARBA" id="ARBA00023315"/>
    </source>
</evidence>
<dbReference type="GO" id="GO:0016747">
    <property type="term" value="F:acyltransferase activity, transferring groups other than amino-acyl groups"/>
    <property type="evidence" value="ECO:0007669"/>
    <property type="project" value="InterPro"/>
</dbReference>
<evidence type="ECO:0000259" key="3">
    <source>
        <dbReference type="PROSITE" id="PS51186"/>
    </source>
</evidence>